<gene>
    <name evidence="5" type="ORF">QOL99_15490</name>
</gene>
<proteinExistence type="inferred from homology"/>
<dbReference type="PANTHER" id="PTHR43179">
    <property type="entry name" value="RHAMNOSYLTRANSFERASE WBBL"/>
    <property type="match status" value="1"/>
</dbReference>
<keyword evidence="6" id="KW-1185">Reference proteome</keyword>
<evidence type="ECO:0000259" key="4">
    <source>
        <dbReference type="Pfam" id="PF00535"/>
    </source>
</evidence>
<dbReference type="SUPFAM" id="SSF53448">
    <property type="entry name" value="Nucleotide-diphospho-sugar transferases"/>
    <property type="match status" value="1"/>
</dbReference>
<name>A0ABT7JLQ4_9DEIO</name>
<keyword evidence="3 5" id="KW-0808">Transferase</keyword>
<dbReference type="EC" id="2.4.-.-" evidence="5"/>
<evidence type="ECO:0000256" key="2">
    <source>
        <dbReference type="ARBA" id="ARBA00022676"/>
    </source>
</evidence>
<evidence type="ECO:0000313" key="5">
    <source>
        <dbReference type="EMBL" id="MDL2345542.1"/>
    </source>
</evidence>
<accession>A0ABT7JLQ4</accession>
<comment type="caution">
    <text evidence="5">The sequence shown here is derived from an EMBL/GenBank/DDBJ whole genome shotgun (WGS) entry which is preliminary data.</text>
</comment>
<dbReference type="RefSeq" id="WP_285525138.1">
    <property type="nucleotide sequence ID" value="NZ_JASNGB010000223.1"/>
</dbReference>
<dbReference type="EMBL" id="JASNGB010000223">
    <property type="protein sequence ID" value="MDL2345542.1"/>
    <property type="molecule type" value="Genomic_DNA"/>
</dbReference>
<reference evidence="5 6" key="1">
    <citation type="submission" date="2023-05" db="EMBL/GenBank/DDBJ databases">
        <authorList>
            <person name="Gao F."/>
        </authorList>
    </citation>
    <scope>NUCLEOTIDE SEQUENCE [LARGE SCALE GENOMIC DNA]</scope>
    <source>
        <strain evidence="5 6">MIMF12</strain>
    </source>
</reference>
<dbReference type="Gene3D" id="3.90.550.10">
    <property type="entry name" value="Spore Coat Polysaccharide Biosynthesis Protein SpsA, Chain A"/>
    <property type="match status" value="1"/>
</dbReference>
<organism evidence="5 6">
    <name type="scientific">Deinococcus rhizophilus</name>
    <dbReference type="NCBI Taxonomy" id="3049544"/>
    <lineage>
        <taxon>Bacteria</taxon>
        <taxon>Thermotogati</taxon>
        <taxon>Deinococcota</taxon>
        <taxon>Deinococci</taxon>
        <taxon>Deinococcales</taxon>
        <taxon>Deinococcaceae</taxon>
        <taxon>Deinococcus</taxon>
    </lineage>
</organism>
<dbReference type="Proteomes" id="UP001302059">
    <property type="component" value="Unassembled WGS sequence"/>
</dbReference>
<dbReference type="InterPro" id="IPR001173">
    <property type="entry name" value="Glyco_trans_2-like"/>
</dbReference>
<dbReference type="GO" id="GO:0016757">
    <property type="term" value="F:glycosyltransferase activity"/>
    <property type="evidence" value="ECO:0007669"/>
    <property type="project" value="UniProtKB-KW"/>
</dbReference>
<evidence type="ECO:0000256" key="1">
    <source>
        <dbReference type="ARBA" id="ARBA00006739"/>
    </source>
</evidence>
<dbReference type="Pfam" id="PF00535">
    <property type="entry name" value="Glycos_transf_2"/>
    <property type="match status" value="1"/>
</dbReference>
<keyword evidence="2 5" id="KW-0328">Glycosyltransferase</keyword>
<dbReference type="PANTHER" id="PTHR43179:SF12">
    <property type="entry name" value="GALACTOFURANOSYLTRANSFERASE GLFT2"/>
    <property type="match status" value="1"/>
</dbReference>
<evidence type="ECO:0000313" key="6">
    <source>
        <dbReference type="Proteomes" id="UP001302059"/>
    </source>
</evidence>
<dbReference type="CDD" id="cd00761">
    <property type="entry name" value="Glyco_tranf_GTA_type"/>
    <property type="match status" value="1"/>
</dbReference>
<sequence>MFISVVIVSKGRPAILAGTLASLEGQTRAPDELLVVVTEDSDLPEGVRERPDLRTLLSAPGIPRQRNHALDHLSAESEVVIFLDDDVELAEDYLRRAEGFLVTHPDVAGFSAVPVLDRAEDGLLARERARTILRGPPLPPPPVRPRLGLYGCNMVARTAPALATRFDERLVLYAYLEDLDFGSRLARWGRTVDYSGARLIHLSTPSGRMGETRLGFAQIMNPVYLWATKRAIPGAECLRLVGLSLGLNVLSLLGVDRRFRITHAATDRRQRLRGNLAALRLLGRGVIDPSAVRDL</sequence>
<comment type="similarity">
    <text evidence="1">Belongs to the glycosyltransferase 2 family.</text>
</comment>
<dbReference type="InterPro" id="IPR029044">
    <property type="entry name" value="Nucleotide-diphossugar_trans"/>
</dbReference>
<evidence type="ECO:0000256" key="3">
    <source>
        <dbReference type="ARBA" id="ARBA00022679"/>
    </source>
</evidence>
<protein>
    <submittedName>
        <fullName evidence="5">Glycosyltransferase</fullName>
        <ecNumber evidence="5">2.4.-.-</ecNumber>
    </submittedName>
</protein>
<feature type="domain" description="Glycosyltransferase 2-like" evidence="4">
    <location>
        <begin position="4"/>
        <end position="108"/>
    </location>
</feature>